<keyword evidence="3" id="KW-1185">Reference proteome</keyword>
<dbReference type="OMA" id="RFHIRPA"/>
<feature type="compositionally biased region" description="Low complexity" evidence="1">
    <location>
        <begin position="76"/>
        <end position="90"/>
    </location>
</feature>
<evidence type="ECO:0000256" key="1">
    <source>
        <dbReference type="SAM" id="MobiDB-lite"/>
    </source>
</evidence>
<dbReference type="OrthoDB" id="2159336at2759"/>
<gene>
    <name evidence="2" type="ORF">ASPCADRAFT_6941</name>
</gene>
<proteinExistence type="predicted"/>
<evidence type="ECO:0000313" key="2">
    <source>
        <dbReference type="EMBL" id="OOF94255.1"/>
    </source>
</evidence>
<sequence length="169" mass="18698">MSQSRFHIRPASPSTDSTFILTTFDACLPYLASIGSTSQWGTTPFTDRPNWTTETLQEIQSAATSATILCSSPPSDNNNNNNNNTDNNNNPLHIFIIESEFPPPNTPDTPPSQHIPIGFAYIRENWIPKYLSSRGILTPEDISSGIVSSNPHIKRELPPPQDFQTTAQK</sequence>
<dbReference type="VEuPathDB" id="FungiDB:ASPCADRAFT_6941"/>
<reference evidence="3" key="1">
    <citation type="journal article" date="2017" name="Genome Biol.">
        <title>Comparative genomics reveals high biological diversity and specific adaptations in the industrially and medically important fungal genus Aspergillus.</title>
        <authorList>
            <person name="de Vries R.P."/>
            <person name="Riley R."/>
            <person name="Wiebenga A."/>
            <person name="Aguilar-Osorio G."/>
            <person name="Amillis S."/>
            <person name="Uchima C.A."/>
            <person name="Anderluh G."/>
            <person name="Asadollahi M."/>
            <person name="Askin M."/>
            <person name="Barry K."/>
            <person name="Battaglia E."/>
            <person name="Bayram O."/>
            <person name="Benocci T."/>
            <person name="Braus-Stromeyer S.A."/>
            <person name="Caldana C."/>
            <person name="Canovas D."/>
            <person name="Cerqueira G.C."/>
            <person name="Chen F."/>
            <person name="Chen W."/>
            <person name="Choi C."/>
            <person name="Clum A."/>
            <person name="Dos Santos R.A."/>
            <person name="Damasio A.R."/>
            <person name="Diallinas G."/>
            <person name="Emri T."/>
            <person name="Fekete E."/>
            <person name="Flipphi M."/>
            <person name="Freyberg S."/>
            <person name="Gallo A."/>
            <person name="Gournas C."/>
            <person name="Habgood R."/>
            <person name="Hainaut M."/>
            <person name="Harispe M.L."/>
            <person name="Henrissat B."/>
            <person name="Hilden K.S."/>
            <person name="Hope R."/>
            <person name="Hossain A."/>
            <person name="Karabika E."/>
            <person name="Karaffa L."/>
            <person name="Karanyi Z."/>
            <person name="Krasevec N."/>
            <person name="Kuo A."/>
            <person name="Kusch H."/>
            <person name="LaButti K."/>
            <person name="Lagendijk E.L."/>
            <person name="Lapidus A."/>
            <person name="Levasseur A."/>
            <person name="Lindquist E."/>
            <person name="Lipzen A."/>
            <person name="Logrieco A.F."/>
            <person name="MacCabe A."/>
            <person name="Maekelae M.R."/>
            <person name="Malavazi I."/>
            <person name="Melin P."/>
            <person name="Meyer V."/>
            <person name="Mielnichuk N."/>
            <person name="Miskei M."/>
            <person name="Molnar A.P."/>
            <person name="Mule G."/>
            <person name="Ngan C.Y."/>
            <person name="Orejas M."/>
            <person name="Orosz E."/>
            <person name="Ouedraogo J.P."/>
            <person name="Overkamp K.M."/>
            <person name="Park H.-S."/>
            <person name="Perrone G."/>
            <person name="Piumi F."/>
            <person name="Punt P.J."/>
            <person name="Ram A.F."/>
            <person name="Ramon A."/>
            <person name="Rauscher S."/>
            <person name="Record E."/>
            <person name="Riano-Pachon D.M."/>
            <person name="Robert V."/>
            <person name="Roehrig J."/>
            <person name="Ruller R."/>
            <person name="Salamov A."/>
            <person name="Salih N.S."/>
            <person name="Samson R.A."/>
            <person name="Sandor E."/>
            <person name="Sanguinetti M."/>
            <person name="Schuetze T."/>
            <person name="Sepcic K."/>
            <person name="Shelest E."/>
            <person name="Sherlock G."/>
            <person name="Sophianopoulou V."/>
            <person name="Squina F.M."/>
            <person name="Sun H."/>
            <person name="Susca A."/>
            <person name="Todd R.B."/>
            <person name="Tsang A."/>
            <person name="Unkles S.E."/>
            <person name="van de Wiele N."/>
            <person name="van Rossen-Uffink D."/>
            <person name="Oliveira J.V."/>
            <person name="Vesth T.C."/>
            <person name="Visser J."/>
            <person name="Yu J.-H."/>
            <person name="Zhou M."/>
            <person name="Andersen M.R."/>
            <person name="Archer D.B."/>
            <person name="Baker S.E."/>
            <person name="Benoit I."/>
            <person name="Brakhage A.A."/>
            <person name="Braus G.H."/>
            <person name="Fischer R."/>
            <person name="Frisvad J.C."/>
            <person name="Goldman G.H."/>
            <person name="Houbraken J."/>
            <person name="Oakley B."/>
            <person name="Pocsi I."/>
            <person name="Scazzocchio C."/>
            <person name="Seiboth B."/>
            <person name="vanKuyk P.A."/>
            <person name="Wortman J."/>
            <person name="Dyer P.S."/>
            <person name="Grigoriev I.V."/>
        </authorList>
    </citation>
    <scope>NUCLEOTIDE SEQUENCE [LARGE SCALE GENOMIC DNA]</scope>
    <source>
        <strain evidence="3">ITEM 5010</strain>
    </source>
</reference>
<dbReference type="AlphaFoldDB" id="A0A1R3RID9"/>
<dbReference type="Proteomes" id="UP000188318">
    <property type="component" value="Unassembled WGS sequence"/>
</dbReference>
<dbReference type="EMBL" id="KV907502">
    <property type="protein sequence ID" value="OOF94255.1"/>
    <property type="molecule type" value="Genomic_DNA"/>
</dbReference>
<name>A0A1R3RID9_ASPC5</name>
<accession>A0A1R3RID9</accession>
<protein>
    <submittedName>
        <fullName evidence="2">Uncharacterized protein</fullName>
    </submittedName>
</protein>
<feature type="region of interest" description="Disordered" evidence="1">
    <location>
        <begin position="148"/>
        <end position="169"/>
    </location>
</feature>
<organism evidence="2 3">
    <name type="scientific">Aspergillus carbonarius (strain ITEM 5010)</name>
    <dbReference type="NCBI Taxonomy" id="602072"/>
    <lineage>
        <taxon>Eukaryota</taxon>
        <taxon>Fungi</taxon>
        <taxon>Dikarya</taxon>
        <taxon>Ascomycota</taxon>
        <taxon>Pezizomycotina</taxon>
        <taxon>Eurotiomycetes</taxon>
        <taxon>Eurotiomycetidae</taxon>
        <taxon>Eurotiales</taxon>
        <taxon>Aspergillaceae</taxon>
        <taxon>Aspergillus</taxon>
        <taxon>Aspergillus subgen. Circumdati</taxon>
    </lineage>
</organism>
<evidence type="ECO:0000313" key="3">
    <source>
        <dbReference type="Proteomes" id="UP000188318"/>
    </source>
</evidence>
<feature type="region of interest" description="Disordered" evidence="1">
    <location>
        <begin position="68"/>
        <end position="90"/>
    </location>
</feature>